<dbReference type="Gene3D" id="3.40.630.30">
    <property type="match status" value="1"/>
</dbReference>
<keyword evidence="1 4" id="KW-0808">Transferase</keyword>
<gene>
    <name evidence="4" type="ORF">CAG99_18075</name>
</gene>
<dbReference type="Proteomes" id="UP000194218">
    <property type="component" value="Chromosome"/>
</dbReference>
<sequence length="144" mass="15920">MRILDLAPADELLAAVFPVLHELRPHLTPDLFDEIYAEGHPQGLRFTAAFDDEGRCLGAAGWRVVVTTSALRKLYVDDLVVTAAIRSAGVGHALLSHLEERARELGCRELSLDSGTQRTDAHRFYARERMSIAAFHFRKPLGAG</sequence>
<dbReference type="KEGG" id="smao:CAG99_18075"/>
<evidence type="ECO:0000256" key="2">
    <source>
        <dbReference type="ARBA" id="ARBA00023315"/>
    </source>
</evidence>
<dbReference type="PROSITE" id="PS51186">
    <property type="entry name" value="GNAT"/>
    <property type="match status" value="1"/>
</dbReference>
<evidence type="ECO:0000259" key="3">
    <source>
        <dbReference type="PROSITE" id="PS51186"/>
    </source>
</evidence>
<dbReference type="Pfam" id="PF00583">
    <property type="entry name" value="Acetyltransf_1"/>
    <property type="match status" value="1"/>
</dbReference>
<name>A0A1W7D0C1_9ACTN</name>
<feature type="domain" description="N-acetyltransferase" evidence="3">
    <location>
        <begin position="1"/>
        <end position="144"/>
    </location>
</feature>
<dbReference type="EMBL" id="CP021121">
    <property type="protein sequence ID" value="ARQ70498.1"/>
    <property type="molecule type" value="Genomic_DNA"/>
</dbReference>
<evidence type="ECO:0000313" key="5">
    <source>
        <dbReference type="Proteomes" id="UP000194218"/>
    </source>
</evidence>
<dbReference type="SUPFAM" id="SSF55729">
    <property type="entry name" value="Acyl-CoA N-acyltransferases (Nat)"/>
    <property type="match status" value="1"/>
</dbReference>
<dbReference type="RefSeq" id="WP_086160349.1">
    <property type="nucleotide sequence ID" value="NZ_CP021121.1"/>
</dbReference>
<evidence type="ECO:0000256" key="1">
    <source>
        <dbReference type="ARBA" id="ARBA00022679"/>
    </source>
</evidence>
<keyword evidence="2" id="KW-0012">Acyltransferase</keyword>
<dbReference type="CDD" id="cd04301">
    <property type="entry name" value="NAT_SF"/>
    <property type="match status" value="1"/>
</dbReference>
<dbReference type="InterPro" id="IPR050832">
    <property type="entry name" value="Bact_Acetyltransf"/>
</dbReference>
<proteinExistence type="predicted"/>
<dbReference type="GO" id="GO:0016747">
    <property type="term" value="F:acyltransferase activity, transferring groups other than amino-acyl groups"/>
    <property type="evidence" value="ECO:0007669"/>
    <property type="project" value="InterPro"/>
</dbReference>
<keyword evidence="5" id="KW-1185">Reference proteome</keyword>
<dbReference type="InterPro" id="IPR000182">
    <property type="entry name" value="GNAT_dom"/>
</dbReference>
<organism evidence="4 5">
    <name type="scientific">Streptomyces marincola</name>
    <dbReference type="NCBI Taxonomy" id="2878388"/>
    <lineage>
        <taxon>Bacteria</taxon>
        <taxon>Bacillati</taxon>
        <taxon>Actinomycetota</taxon>
        <taxon>Actinomycetes</taxon>
        <taxon>Kitasatosporales</taxon>
        <taxon>Streptomycetaceae</taxon>
        <taxon>Streptomyces</taxon>
    </lineage>
</organism>
<dbReference type="InterPro" id="IPR016181">
    <property type="entry name" value="Acyl_CoA_acyltransferase"/>
</dbReference>
<dbReference type="PANTHER" id="PTHR43877">
    <property type="entry name" value="AMINOALKYLPHOSPHONATE N-ACETYLTRANSFERASE-RELATED-RELATED"/>
    <property type="match status" value="1"/>
</dbReference>
<dbReference type="PANTHER" id="PTHR43877:SF2">
    <property type="entry name" value="AMINOALKYLPHOSPHONATE N-ACETYLTRANSFERASE-RELATED"/>
    <property type="match status" value="1"/>
</dbReference>
<protein>
    <submittedName>
        <fullName evidence="4">GNAT family N-acetyltransferase</fullName>
    </submittedName>
</protein>
<reference evidence="4 5" key="1">
    <citation type="submission" date="2017-05" db="EMBL/GenBank/DDBJ databases">
        <title>Complete genome sequence of Streptomyces sp. SCSIO 03032 revealed the diverse biosynthetic pathways for its bioactive secondary metabolites.</title>
        <authorList>
            <person name="Ma L."/>
            <person name="Zhu Y."/>
            <person name="Zhang W."/>
            <person name="Zhang G."/>
            <person name="Tian X."/>
            <person name="Zhang S."/>
            <person name="Zhang C."/>
        </authorList>
    </citation>
    <scope>NUCLEOTIDE SEQUENCE [LARGE SCALE GENOMIC DNA]</scope>
    <source>
        <strain evidence="4 5">SCSIO 03032</strain>
    </source>
</reference>
<accession>A0A1W7D0C1</accession>
<dbReference type="OrthoDB" id="9805924at2"/>
<evidence type="ECO:0000313" key="4">
    <source>
        <dbReference type="EMBL" id="ARQ70498.1"/>
    </source>
</evidence>
<dbReference type="AlphaFoldDB" id="A0A1W7D0C1"/>